<protein>
    <submittedName>
        <fullName evidence="1">Uncharacterized protein</fullName>
    </submittedName>
</protein>
<keyword evidence="2" id="KW-1185">Reference proteome</keyword>
<evidence type="ECO:0000313" key="2">
    <source>
        <dbReference type="Proteomes" id="UP000290572"/>
    </source>
</evidence>
<accession>A0A498LXR1</accession>
<sequence length="146" mass="15764">MNLVRHDNDSGSRTNWAAGSGSRVTFLYGKSLAGSGSGSSRVWAQVLRCEEGWEGLGRSSEADGVSVVKKASTRRTGVGWGGCDYVALVLSCRRLWWEEGWEGLGRSSEADGVSVVKKASTRRTGVGWGGSDYVALVLSFSRLRWQ</sequence>
<name>A0A498LXR1_LABRO</name>
<evidence type="ECO:0000313" key="1">
    <source>
        <dbReference type="EMBL" id="RXN13318.1"/>
    </source>
</evidence>
<gene>
    <name evidence="1" type="ORF">ROHU_029077</name>
</gene>
<proteinExistence type="predicted"/>
<organism evidence="1 2">
    <name type="scientific">Labeo rohita</name>
    <name type="common">Indian major carp</name>
    <name type="synonym">Cyprinus rohita</name>
    <dbReference type="NCBI Taxonomy" id="84645"/>
    <lineage>
        <taxon>Eukaryota</taxon>
        <taxon>Metazoa</taxon>
        <taxon>Chordata</taxon>
        <taxon>Craniata</taxon>
        <taxon>Vertebrata</taxon>
        <taxon>Euteleostomi</taxon>
        <taxon>Actinopterygii</taxon>
        <taxon>Neopterygii</taxon>
        <taxon>Teleostei</taxon>
        <taxon>Ostariophysi</taxon>
        <taxon>Cypriniformes</taxon>
        <taxon>Cyprinidae</taxon>
        <taxon>Labeoninae</taxon>
        <taxon>Labeonini</taxon>
        <taxon>Labeo</taxon>
    </lineage>
</organism>
<dbReference type="Proteomes" id="UP000290572">
    <property type="component" value="Unassembled WGS sequence"/>
</dbReference>
<comment type="caution">
    <text evidence="1">The sequence shown here is derived from an EMBL/GenBank/DDBJ whole genome shotgun (WGS) entry which is preliminary data.</text>
</comment>
<dbReference type="EMBL" id="QBIY01012990">
    <property type="protein sequence ID" value="RXN13318.1"/>
    <property type="molecule type" value="Genomic_DNA"/>
</dbReference>
<reference evidence="1 2" key="1">
    <citation type="submission" date="2018-03" db="EMBL/GenBank/DDBJ databases">
        <title>Draft genome sequence of Rohu Carp (Labeo rohita).</title>
        <authorList>
            <person name="Das P."/>
            <person name="Kushwaha B."/>
            <person name="Joshi C.G."/>
            <person name="Kumar D."/>
            <person name="Nagpure N.S."/>
            <person name="Sahoo L."/>
            <person name="Das S.P."/>
            <person name="Bit A."/>
            <person name="Patnaik S."/>
            <person name="Meher P.K."/>
            <person name="Jayasankar P."/>
            <person name="Koringa P.G."/>
            <person name="Patel N.V."/>
            <person name="Hinsu A.T."/>
            <person name="Kumar R."/>
            <person name="Pandey M."/>
            <person name="Agarwal S."/>
            <person name="Srivastava S."/>
            <person name="Singh M."/>
            <person name="Iquebal M.A."/>
            <person name="Jaiswal S."/>
            <person name="Angadi U.B."/>
            <person name="Kumar N."/>
            <person name="Raza M."/>
            <person name="Shah T.M."/>
            <person name="Rai A."/>
            <person name="Jena J.K."/>
        </authorList>
    </citation>
    <scope>NUCLEOTIDE SEQUENCE [LARGE SCALE GENOMIC DNA]</scope>
    <source>
        <strain evidence="1">DASCIFA01</strain>
        <tissue evidence="1">Testis</tissue>
    </source>
</reference>
<dbReference type="AlphaFoldDB" id="A0A498LXR1"/>